<feature type="domain" description="BED-type" evidence="6">
    <location>
        <begin position="32"/>
        <end position="90"/>
    </location>
</feature>
<dbReference type="InterPro" id="IPR036236">
    <property type="entry name" value="Znf_C2H2_sf"/>
</dbReference>
<keyword evidence="3" id="KW-0862">Zinc</keyword>
<evidence type="ECO:0000313" key="7">
    <source>
        <dbReference type="EMBL" id="SBQ79061.1"/>
    </source>
</evidence>
<dbReference type="SUPFAM" id="SSF53098">
    <property type="entry name" value="Ribonuclease H-like"/>
    <property type="match status" value="1"/>
</dbReference>
<dbReference type="GO" id="GO:0008270">
    <property type="term" value="F:zinc ion binding"/>
    <property type="evidence" value="ECO:0007669"/>
    <property type="project" value="UniProtKB-KW"/>
</dbReference>
<dbReference type="Gene3D" id="1.10.10.1070">
    <property type="entry name" value="Zinc finger, BED domain-containing"/>
    <property type="match status" value="1"/>
</dbReference>
<dbReference type="Pfam" id="PF06371">
    <property type="entry name" value="Drf_GBD"/>
    <property type="match status" value="1"/>
</dbReference>
<dbReference type="SMART" id="SM00614">
    <property type="entry name" value="ZnF_BED"/>
    <property type="match status" value="1"/>
</dbReference>
<dbReference type="Pfam" id="PF06367">
    <property type="entry name" value="Drf_FH3"/>
    <property type="match status" value="1"/>
</dbReference>
<dbReference type="GO" id="GO:0003779">
    <property type="term" value="F:actin binding"/>
    <property type="evidence" value="ECO:0007669"/>
    <property type="project" value="InterPro"/>
</dbReference>
<feature type="region of interest" description="Disordered" evidence="5">
    <location>
        <begin position="537"/>
        <end position="579"/>
    </location>
</feature>
<protein>
    <recommendedName>
        <fullName evidence="6">BED-type domain-containing protein</fullName>
    </recommendedName>
</protein>
<evidence type="ECO:0000256" key="5">
    <source>
        <dbReference type="SAM" id="MobiDB-lite"/>
    </source>
</evidence>
<dbReference type="PANTHER" id="PTHR46345:SF5">
    <property type="entry name" value="INVERTED FORMIN-2"/>
    <property type="match status" value="1"/>
</dbReference>
<accession>A0A1A8H4B8</accession>
<evidence type="ECO:0000256" key="2">
    <source>
        <dbReference type="ARBA" id="ARBA00022771"/>
    </source>
</evidence>
<dbReference type="InterPro" id="IPR010473">
    <property type="entry name" value="GTPase-bd"/>
</dbReference>
<evidence type="ECO:0000256" key="1">
    <source>
        <dbReference type="ARBA" id="ARBA00022723"/>
    </source>
</evidence>
<dbReference type="InterPro" id="IPR012337">
    <property type="entry name" value="RNaseH-like_sf"/>
</dbReference>
<keyword evidence="2 4" id="KW-0863">Zinc-finger</keyword>
<dbReference type="InterPro" id="IPR010472">
    <property type="entry name" value="FH3_dom"/>
</dbReference>
<sequence>MERRLQLRTGAFAVMAEQSSELALQIKDPPKTLKADIWSCFGLYQQSGRHDLDMSYAVCKTCRSKIKYVGNTTNLRNHVSRFHPELLTTTPAVEPLSPAQPRIDVALSIIPPNSEKGKKITQAVGAFIAKDLRPYSVVENPGFKHMLKTLEPRYKVPARSHFAEQVIPALYDETKAKILTSMSKANLVAITCDSWTSVATESYITVTAHYMSEDWQIISHVLQTRAVYESHTGAHLAELLSDVVSEWQLSDKDIVLVTDNASNMILAAQIRKLKHVRCFAHTLTLSSQRGLRVASLTRLLISVVMVSRNIWKSVRRHLKISPEDGPHTPLKANLGNADPELCIRLLKDPTVVNYSELQRRLETCDESWMVLFLELKGLDLLLERLLSCGSNYVYDDWLQNTCMACIRAVMKSSAVLQFILDNKSYVKTLIQALDTAYVKVKIEVTALLERLALFNPQAYQLTLDGFEYKTKKKQQYRFSVIVNELHGTDDVRYQVVLMYLINALILGQDKLWRRVRLRREFIDPIVISDNEWPDIPLNELSTTPPPPPPPTATPFLPPPPASPKPLPPSSTFLPLSLTL</sequence>
<dbReference type="SUPFAM" id="SSF48371">
    <property type="entry name" value="ARM repeat"/>
    <property type="match status" value="1"/>
</dbReference>
<feature type="compositionally biased region" description="Low complexity" evidence="5">
    <location>
        <begin position="569"/>
        <end position="579"/>
    </location>
</feature>
<dbReference type="Gene3D" id="1.25.10.10">
    <property type="entry name" value="Leucine-rich Repeat Variant"/>
    <property type="match status" value="1"/>
</dbReference>
<dbReference type="GO" id="GO:0030036">
    <property type="term" value="P:actin cytoskeleton organization"/>
    <property type="evidence" value="ECO:0007669"/>
    <property type="project" value="InterPro"/>
</dbReference>
<dbReference type="SUPFAM" id="SSF57667">
    <property type="entry name" value="beta-beta-alpha zinc fingers"/>
    <property type="match status" value="1"/>
</dbReference>
<dbReference type="GO" id="GO:0031267">
    <property type="term" value="F:small GTPase binding"/>
    <property type="evidence" value="ECO:0007669"/>
    <property type="project" value="InterPro"/>
</dbReference>
<dbReference type="PROSITE" id="PS50808">
    <property type="entry name" value="ZF_BED"/>
    <property type="match status" value="1"/>
</dbReference>
<dbReference type="PANTHER" id="PTHR46345">
    <property type="entry name" value="INVERTED FORMIN-2"/>
    <property type="match status" value="1"/>
</dbReference>
<feature type="compositionally biased region" description="Pro residues" evidence="5">
    <location>
        <begin position="543"/>
        <end position="568"/>
    </location>
</feature>
<proteinExistence type="predicted"/>
<evidence type="ECO:0000256" key="4">
    <source>
        <dbReference type="PROSITE-ProRule" id="PRU00027"/>
    </source>
</evidence>
<evidence type="ECO:0000259" key="6">
    <source>
        <dbReference type="PROSITE" id="PS50808"/>
    </source>
</evidence>
<dbReference type="InterPro" id="IPR003656">
    <property type="entry name" value="Znf_BED"/>
</dbReference>
<gene>
    <name evidence="7" type="primary">BX530070.1</name>
</gene>
<reference evidence="7" key="2">
    <citation type="submission" date="2016-06" db="EMBL/GenBank/DDBJ databases">
        <title>The genome of a short-lived fish provides insights into sex chromosome evolution and the genetic control of aging.</title>
        <authorList>
            <person name="Reichwald K."/>
            <person name="Felder M."/>
            <person name="Petzold A."/>
            <person name="Koch P."/>
            <person name="Groth M."/>
            <person name="Platzer M."/>
        </authorList>
    </citation>
    <scope>NUCLEOTIDE SEQUENCE</scope>
    <source>
        <tissue evidence="7">Brain</tissue>
    </source>
</reference>
<dbReference type="EMBL" id="HAEC01010845">
    <property type="protein sequence ID" value="SBQ79061.1"/>
    <property type="molecule type" value="Transcribed_RNA"/>
</dbReference>
<reference evidence="7" key="1">
    <citation type="submission" date="2016-05" db="EMBL/GenBank/DDBJ databases">
        <authorList>
            <person name="Lavstsen T."/>
            <person name="Jespersen J.S."/>
        </authorList>
    </citation>
    <scope>NUCLEOTIDE SEQUENCE</scope>
    <source>
        <tissue evidence="7">Brain</tissue>
    </source>
</reference>
<keyword evidence="1" id="KW-0479">Metal-binding</keyword>
<name>A0A1A8H4B8_9TELE</name>
<dbReference type="SUPFAM" id="SSF140996">
    <property type="entry name" value="Hermes dimerisation domain"/>
    <property type="match status" value="1"/>
</dbReference>
<dbReference type="SMART" id="SM01140">
    <property type="entry name" value="Drf_GBD"/>
    <property type="match status" value="1"/>
</dbReference>
<dbReference type="InterPro" id="IPR016024">
    <property type="entry name" value="ARM-type_fold"/>
</dbReference>
<evidence type="ECO:0000256" key="3">
    <source>
        <dbReference type="ARBA" id="ARBA00022833"/>
    </source>
</evidence>
<dbReference type="GO" id="GO:0003677">
    <property type="term" value="F:DNA binding"/>
    <property type="evidence" value="ECO:0007669"/>
    <property type="project" value="InterPro"/>
</dbReference>
<dbReference type="AlphaFoldDB" id="A0A1A8H4B8"/>
<dbReference type="InterPro" id="IPR011989">
    <property type="entry name" value="ARM-like"/>
</dbReference>
<organism evidence="7">
    <name type="scientific">Nothobranchius korthausae</name>
    <dbReference type="NCBI Taxonomy" id="1143690"/>
    <lineage>
        <taxon>Eukaryota</taxon>
        <taxon>Metazoa</taxon>
        <taxon>Chordata</taxon>
        <taxon>Craniata</taxon>
        <taxon>Vertebrata</taxon>
        <taxon>Euteleostomi</taxon>
        <taxon>Actinopterygii</taxon>
        <taxon>Neopterygii</taxon>
        <taxon>Teleostei</taxon>
        <taxon>Neoteleostei</taxon>
        <taxon>Acanthomorphata</taxon>
        <taxon>Ovalentaria</taxon>
        <taxon>Atherinomorphae</taxon>
        <taxon>Cyprinodontiformes</taxon>
        <taxon>Nothobranchiidae</taxon>
        <taxon>Nothobranchius</taxon>
    </lineage>
</organism>
<dbReference type="Pfam" id="PF02892">
    <property type="entry name" value="zf-BED"/>
    <property type="match status" value="1"/>
</dbReference>